<evidence type="ECO:0000313" key="19">
    <source>
        <dbReference type="Proteomes" id="UP000242188"/>
    </source>
</evidence>
<dbReference type="InterPro" id="IPR038050">
    <property type="entry name" value="Neuro_actylchol_rec"/>
</dbReference>
<dbReference type="Pfam" id="PF02931">
    <property type="entry name" value="Neur_chan_LBD"/>
    <property type="match status" value="1"/>
</dbReference>
<dbReference type="Gene3D" id="2.70.170.10">
    <property type="entry name" value="Neurotransmitter-gated ion-channel ligand-binding domain"/>
    <property type="match status" value="1"/>
</dbReference>
<accession>A0A210QVW8</accession>
<feature type="transmembrane region" description="Helical" evidence="15">
    <location>
        <begin position="285"/>
        <end position="303"/>
    </location>
</feature>
<evidence type="ECO:0000256" key="14">
    <source>
        <dbReference type="ARBA" id="ARBA00034099"/>
    </source>
</evidence>
<evidence type="ECO:0000259" key="17">
    <source>
        <dbReference type="Pfam" id="PF02932"/>
    </source>
</evidence>
<keyword evidence="13 15" id="KW-0407">Ion channel</keyword>
<evidence type="ECO:0000256" key="4">
    <source>
        <dbReference type="ARBA" id="ARBA00022692"/>
    </source>
</evidence>
<comment type="similarity">
    <text evidence="1">Belongs to the ligand-gated ion channel (TC 1.A.9) family. Acetylcholine receptor (TC 1.A.9.1) subfamily.</text>
</comment>
<feature type="transmembrane region" description="Helical" evidence="15">
    <location>
        <begin position="315"/>
        <end position="341"/>
    </location>
</feature>
<keyword evidence="9" id="KW-1015">Disulfide bond</keyword>
<dbReference type="PRINTS" id="PR00254">
    <property type="entry name" value="NICOTINICR"/>
</dbReference>
<protein>
    <submittedName>
        <fullName evidence="18">Acetylcholine receptor subunit alpha-type acr-16</fullName>
    </submittedName>
</protein>
<dbReference type="InterPro" id="IPR002394">
    <property type="entry name" value="Nicotinic_acetylcholine_rcpt"/>
</dbReference>
<dbReference type="InterPro" id="IPR006201">
    <property type="entry name" value="Neur_channel"/>
</dbReference>
<feature type="domain" description="Neurotransmitter-gated ion-channel ligand-binding" evidence="16">
    <location>
        <begin position="46"/>
        <end position="253"/>
    </location>
</feature>
<dbReference type="InterPro" id="IPR018000">
    <property type="entry name" value="Neurotransmitter_ion_chnl_CS"/>
</dbReference>
<keyword evidence="4 15" id="KW-0812">Transmembrane</keyword>
<comment type="subcellular location">
    <subcellularLocation>
        <location evidence="14">Synaptic cell membrane</location>
        <topology evidence="14">Multi-pass membrane protein</topology>
    </subcellularLocation>
</comment>
<keyword evidence="7 15" id="KW-0406">Ion transport</keyword>
<evidence type="ECO:0000313" key="18">
    <source>
        <dbReference type="EMBL" id="OWF52826.1"/>
    </source>
</evidence>
<comment type="caution">
    <text evidence="18">The sequence shown here is derived from an EMBL/GenBank/DDBJ whole genome shotgun (WGS) entry which is preliminary data.</text>
</comment>
<name>A0A210QVW8_MIZYE</name>
<dbReference type="GO" id="GO:0022848">
    <property type="term" value="F:acetylcholine-gated monoatomic cation-selective channel activity"/>
    <property type="evidence" value="ECO:0007669"/>
    <property type="project" value="InterPro"/>
</dbReference>
<evidence type="ECO:0000256" key="3">
    <source>
        <dbReference type="ARBA" id="ARBA00022475"/>
    </source>
</evidence>
<proteinExistence type="inferred from homology"/>
<reference evidence="18 19" key="1">
    <citation type="journal article" date="2017" name="Nat. Ecol. Evol.">
        <title>Scallop genome provides insights into evolution of bilaterian karyotype and development.</title>
        <authorList>
            <person name="Wang S."/>
            <person name="Zhang J."/>
            <person name="Jiao W."/>
            <person name="Li J."/>
            <person name="Xun X."/>
            <person name="Sun Y."/>
            <person name="Guo X."/>
            <person name="Huan P."/>
            <person name="Dong B."/>
            <person name="Zhang L."/>
            <person name="Hu X."/>
            <person name="Sun X."/>
            <person name="Wang J."/>
            <person name="Zhao C."/>
            <person name="Wang Y."/>
            <person name="Wang D."/>
            <person name="Huang X."/>
            <person name="Wang R."/>
            <person name="Lv J."/>
            <person name="Li Y."/>
            <person name="Zhang Z."/>
            <person name="Liu B."/>
            <person name="Lu W."/>
            <person name="Hui Y."/>
            <person name="Liang J."/>
            <person name="Zhou Z."/>
            <person name="Hou R."/>
            <person name="Li X."/>
            <person name="Liu Y."/>
            <person name="Li H."/>
            <person name="Ning X."/>
            <person name="Lin Y."/>
            <person name="Zhao L."/>
            <person name="Xing Q."/>
            <person name="Dou J."/>
            <person name="Li Y."/>
            <person name="Mao J."/>
            <person name="Guo H."/>
            <person name="Dou H."/>
            <person name="Li T."/>
            <person name="Mu C."/>
            <person name="Jiang W."/>
            <person name="Fu Q."/>
            <person name="Fu X."/>
            <person name="Miao Y."/>
            <person name="Liu J."/>
            <person name="Yu Q."/>
            <person name="Li R."/>
            <person name="Liao H."/>
            <person name="Li X."/>
            <person name="Kong Y."/>
            <person name="Jiang Z."/>
            <person name="Chourrout D."/>
            <person name="Li R."/>
            <person name="Bao Z."/>
        </authorList>
    </citation>
    <scope>NUCLEOTIDE SEQUENCE [LARGE SCALE GENOMIC DNA]</scope>
    <source>
        <strain evidence="18 19">PY_sf001</strain>
    </source>
</reference>
<sequence>MAPYRWETAFVHVLIMIGLTRGCRTDRDGRGIFDPKNIPEKDMTEEQRLLYRIMKSYDRSSRPVFSAKTPVVIRLGITLTQVLDVDEKNQILTTNVWLDQEWVDEKLQWTNISEFAHIKIFRIPCDLIWLPDIVLYNSVDNHNKGYMKSLAMVEQTGNVFWPPIVRMRSSCKMDITYFPFDDQVCILKMGSWAYDGFQVDVTNRTMEVDTSNYVDNGEWTLIDTKVVRNVKYYPCCPEPFPDVTFYIHLRRRVLYYAFNVIIPCMLLSSLTLTGFLLPPDSGEKVTLGLTVLLAFSVFMLLIAENMPPTSEYIPLIGIYLTVIMAMSGLSVVFSVFVLNIHHKGALSRGPPRILKGVVLILAKVLCLKVKFNEDSSYTPHTGSYSSNSAYAAFKARDNESLILNSKHEKIHGDLGDVSDDTLNDVMNQNINMSSPTSTRTSFDREVVTYFKHVMSAYEQTVTERRTIHDWQEVARVMDKFFFWLFLSITFISSFIILVISPMTKKITLDKS</sequence>
<evidence type="ECO:0000259" key="16">
    <source>
        <dbReference type="Pfam" id="PF02931"/>
    </source>
</evidence>
<evidence type="ECO:0000256" key="7">
    <source>
        <dbReference type="ARBA" id="ARBA00023065"/>
    </source>
</evidence>
<evidence type="ECO:0000256" key="2">
    <source>
        <dbReference type="ARBA" id="ARBA00022448"/>
    </source>
</evidence>
<dbReference type="OrthoDB" id="5975154at2759"/>
<keyword evidence="6" id="KW-0770">Synapse</keyword>
<keyword evidence="2 15" id="KW-0813">Transport</keyword>
<feature type="transmembrane region" description="Helical" evidence="15">
    <location>
        <begin position="480"/>
        <end position="500"/>
    </location>
</feature>
<keyword evidence="3" id="KW-1003">Cell membrane</keyword>
<dbReference type="Proteomes" id="UP000242188">
    <property type="component" value="Unassembled WGS sequence"/>
</dbReference>
<evidence type="ECO:0000256" key="1">
    <source>
        <dbReference type="ARBA" id="ARBA00009237"/>
    </source>
</evidence>
<dbReference type="EMBL" id="NEDP02001616">
    <property type="protein sequence ID" value="OWF52826.1"/>
    <property type="molecule type" value="Genomic_DNA"/>
</dbReference>
<evidence type="ECO:0000256" key="15">
    <source>
        <dbReference type="RuleBase" id="RU000687"/>
    </source>
</evidence>
<keyword evidence="10 18" id="KW-0675">Receptor</keyword>
<dbReference type="CDD" id="cd18997">
    <property type="entry name" value="LGIC_ECD_nAChR"/>
    <property type="match status" value="1"/>
</dbReference>
<dbReference type="InterPro" id="IPR006202">
    <property type="entry name" value="Neur_chan_lig-bd"/>
</dbReference>
<dbReference type="GO" id="GO:0045211">
    <property type="term" value="C:postsynaptic membrane"/>
    <property type="evidence" value="ECO:0007669"/>
    <property type="project" value="InterPro"/>
</dbReference>
<dbReference type="FunFam" id="2.70.170.10:FF:000016">
    <property type="entry name" value="Nicotinic acetylcholine receptor subunit"/>
    <property type="match status" value="1"/>
</dbReference>
<dbReference type="Gene3D" id="1.20.58.390">
    <property type="entry name" value="Neurotransmitter-gated ion-channel transmembrane domain"/>
    <property type="match status" value="2"/>
</dbReference>
<keyword evidence="8 15" id="KW-0472">Membrane</keyword>
<gene>
    <name evidence="18" type="ORF">KP79_PYT15059</name>
</gene>
<dbReference type="PROSITE" id="PS00236">
    <property type="entry name" value="NEUROTR_ION_CHANNEL"/>
    <property type="match status" value="1"/>
</dbReference>
<evidence type="ECO:0000256" key="13">
    <source>
        <dbReference type="ARBA" id="ARBA00023303"/>
    </source>
</evidence>
<feature type="signal peptide" evidence="15">
    <location>
        <begin position="1"/>
        <end position="22"/>
    </location>
</feature>
<dbReference type="PRINTS" id="PR00252">
    <property type="entry name" value="NRIONCHANNEL"/>
</dbReference>
<feature type="domain" description="Neurotransmitter-gated ion-channel transmembrane" evidence="17">
    <location>
        <begin position="260"/>
        <end position="496"/>
    </location>
</feature>
<dbReference type="PANTHER" id="PTHR18945">
    <property type="entry name" value="NEUROTRANSMITTER GATED ION CHANNEL"/>
    <property type="match status" value="1"/>
</dbReference>
<dbReference type="SUPFAM" id="SSF63712">
    <property type="entry name" value="Nicotinic receptor ligand binding domain-like"/>
    <property type="match status" value="1"/>
</dbReference>
<dbReference type="FunFam" id="1.20.58.390:FF:000073">
    <property type="entry name" value="Neuronal acetylcholine receptor subunit alpha-9-II"/>
    <property type="match status" value="1"/>
</dbReference>
<evidence type="ECO:0000256" key="5">
    <source>
        <dbReference type="ARBA" id="ARBA00022989"/>
    </source>
</evidence>
<organism evidence="18 19">
    <name type="scientific">Mizuhopecten yessoensis</name>
    <name type="common">Japanese scallop</name>
    <name type="synonym">Patinopecten yessoensis</name>
    <dbReference type="NCBI Taxonomy" id="6573"/>
    <lineage>
        <taxon>Eukaryota</taxon>
        <taxon>Metazoa</taxon>
        <taxon>Spiralia</taxon>
        <taxon>Lophotrochozoa</taxon>
        <taxon>Mollusca</taxon>
        <taxon>Bivalvia</taxon>
        <taxon>Autobranchia</taxon>
        <taxon>Pteriomorphia</taxon>
        <taxon>Pectinida</taxon>
        <taxon>Pectinoidea</taxon>
        <taxon>Pectinidae</taxon>
        <taxon>Mizuhopecten</taxon>
    </lineage>
</organism>
<feature type="transmembrane region" description="Helical" evidence="15">
    <location>
        <begin position="253"/>
        <end position="278"/>
    </location>
</feature>
<dbReference type="InterPro" id="IPR036734">
    <property type="entry name" value="Neur_chan_lig-bd_sf"/>
</dbReference>
<dbReference type="InterPro" id="IPR006029">
    <property type="entry name" value="Neurotrans-gated_channel_TM"/>
</dbReference>
<evidence type="ECO:0000256" key="12">
    <source>
        <dbReference type="ARBA" id="ARBA00023286"/>
    </source>
</evidence>
<dbReference type="Pfam" id="PF02932">
    <property type="entry name" value="Neur_chan_memb"/>
    <property type="match status" value="1"/>
</dbReference>
<keyword evidence="19" id="KW-1185">Reference proteome</keyword>
<evidence type="ECO:0000256" key="9">
    <source>
        <dbReference type="ARBA" id="ARBA00023157"/>
    </source>
</evidence>
<feature type="chain" id="PRO_5022248198" evidence="15">
    <location>
        <begin position="23"/>
        <end position="511"/>
    </location>
</feature>
<dbReference type="SUPFAM" id="SSF90112">
    <property type="entry name" value="Neurotransmitter-gated ion-channel transmembrane pore"/>
    <property type="match status" value="1"/>
</dbReference>
<dbReference type="STRING" id="6573.A0A210QVW8"/>
<dbReference type="InterPro" id="IPR036719">
    <property type="entry name" value="Neuro-gated_channel_TM_sf"/>
</dbReference>
<keyword evidence="15" id="KW-0732">Signal</keyword>
<dbReference type="CDD" id="cd19051">
    <property type="entry name" value="LGIC_TM_cation"/>
    <property type="match status" value="1"/>
</dbReference>
<keyword evidence="5 15" id="KW-1133">Transmembrane helix</keyword>
<dbReference type="NCBIfam" id="TIGR00860">
    <property type="entry name" value="LIC"/>
    <property type="match status" value="1"/>
</dbReference>
<evidence type="ECO:0000256" key="10">
    <source>
        <dbReference type="ARBA" id="ARBA00023170"/>
    </source>
</evidence>
<evidence type="ECO:0000256" key="8">
    <source>
        <dbReference type="ARBA" id="ARBA00023136"/>
    </source>
</evidence>
<keyword evidence="12" id="KW-1071">Ligand-gated ion channel</keyword>
<evidence type="ECO:0000256" key="11">
    <source>
        <dbReference type="ARBA" id="ARBA00023180"/>
    </source>
</evidence>
<dbReference type="AlphaFoldDB" id="A0A210QVW8"/>
<dbReference type="GO" id="GO:0004888">
    <property type="term" value="F:transmembrane signaling receptor activity"/>
    <property type="evidence" value="ECO:0007669"/>
    <property type="project" value="InterPro"/>
</dbReference>
<evidence type="ECO:0000256" key="6">
    <source>
        <dbReference type="ARBA" id="ARBA00023018"/>
    </source>
</evidence>
<keyword evidence="11" id="KW-0325">Glycoprotein</keyword>